<organism evidence="1 3">
    <name type="scientific">Trichonephila inaurata madagascariensis</name>
    <dbReference type="NCBI Taxonomy" id="2747483"/>
    <lineage>
        <taxon>Eukaryota</taxon>
        <taxon>Metazoa</taxon>
        <taxon>Ecdysozoa</taxon>
        <taxon>Arthropoda</taxon>
        <taxon>Chelicerata</taxon>
        <taxon>Arachnida</taxon>
        <taxon>Araneae</taxon>
        <taxon>Araneomorphae</taxon>
        <taxon>Entelegynae</taxon>
        <taxon>Araneoidea</taxon>
        <taxon>Nephilidae</taxon>
        <taxon>Trichonephila</taxon>
        <taxon>Trichonephila inaurata</taxon>
    </lineage>
</organism>
<dbReference type="EMBL" id="BMAV01018458">
    <property type="protein sequence ID" value="GFY70852.1"/>
    <property type="molecule type" value="Genomic_DNA"/>
</dbReference>
<dbReference type="EMBL" id="BMAV01007101">
    <property type="protein sequence ID" value="GFY49580.1"/>
    <property type="molecule type" value="Genomic_DNA"/>
</dbReference>
<sequence>MILGWAFFRINDAVIGCRNEELQPPETFPNTSSKESHFTLFAATDYLIEVNSSKQICALNPGIRNVKEVLLLVIKLTSAISLIESS</sequence>
<name>A0A8X6X9R3_9ARAC</name>
<accession>A0A8X6X9R3</accession>
<gene>
    <name evidence="1" type="ORF">TNIN_274071</name>
    <name evidence="2" type="ORF">TNIN_298371</name>
</gene>
<evidence type="ECO:0000313" key="2">
    <source>
        <dbReference type="EMBL" id="GFY70852.1"/>
    </source>
</evidence>
<keyword evidence="3" id="KW-1185">Reference proteome</keyword>
<evidence type="ECO:0000313" key="3">
    <source>
        <dbReference type="Proteomes" id="UP000886998"/>
    </source>
</evidence>
<reference evidence="1" key="1">
    <citation type="submission" date="2020-08" db="EMBL/GenBank/DDBJ databases">
        <title>Multicomponent nature underlies the extraordinary mechanical properties of spider dragline silk.</title>
        <authorList>
            <person name="Kono N."/>
            <person name="Nakamura H."/>
            <person name="Mori M."/>
            <person name="Yoshida Y."/>
            <person name="Ohtoshi R."/>
            <person name="Malay A.D."/>
            <person name="Moran D.A.P."/>
            <person name="Tomita M."/>
            <person name="Numata K."/>
            <person name="Arakawa K."/>
        </authorList>
    </citation>
    <scope>NUCLEOTIDE SEQUENCE</scope>
</reference>
<comment type="caution">
    <text evidence="1">The sequence shown here is derived from an EMBL/GenBank/DDBJ whole genome shotgun (WGS) entry which is preliminary data.</text>
</comment>
<protein>
    <submittedName>
        <fullName evidence="1">Uncharacterized protein</fullName>
    </submittedName>
</protein>
<dbReference type="AlphaFoldDB" id="A0A8X6X9R3"/>
<proteinExistence type="predicted"/>
<evidence type="ECO:0000313" key="1">
    <source>
        <dbReference type="EMBL" id="GFY49580.1"/>
    </source>
</evidence>
<dbReference type="Proteomes" id="UP000886998">
    <property type="component" value="Unassembled WGS sequence"/>
</dbReference>